<organism evidence="5 6">
    <name type="scientific">Streptomyces lanatus</name>
    <dbReference type="NCBI Taxonomy" id="66900"/>
    <lineage>
        <taxon>Bacteria</taxon>
        <taxon>Bacillati</taxon>
        <taxon>Actinomycetota</taxon>
        <taxon>Actinomycetes</taxon>
        <taxon>Kitasatosporales</taxon>
        <taxon>Streptomycetaceae</taxon>
        <taxon>Streptomyces</taxon>
    </lineage>
</organism>
<reference evidence="5 6" key="1">
    <citation type="submission" date="2024-06" db="EMBL/GenBank/DDBJ databases">
        <title>The Natural Products Discovery Center: Release of the First 8490 Sequenced Strains for Exploring Actinobacteria Biosynthetic Diversity.</title>
        <authorList>
            <person name="Kalkreuter E."/>
            <person name="Kautsar S.A."/>
            <person name="Yang D."/>
            <person name="Bader C.D."/>
            <person name="Teijaro C.N."/>
            <person name="Fluegel L."/>
            <person name="Davis C.M."/>
            <person name="Simpson J.R."/>
            <person name="Lauterbach L."/>
            <person name="Steele A.D."/>
            <person name="Gui C."/>
            <person name="Meng S."/>
            <person name="Li G."/>
            <person name="Viehrig K."/>
            <person name="Ye F."/>
            <person name="Su P."/>
            <person name="Kiefer A.F."/>
            <person name="Nichols A."/>
            <person name="Cepeda A.J."/>
            <person name="Yan W."/>
            <person name="Fan B."/>
            <person name="Jiang Y."/>
            <person name="Adhikari A."/>
            <person name="Zheng C.-J."/>
            <person name="Schuster L."/>
            <person name="Cowan T.M."/>
            <person name="Smanski M.J."/>
            <person name="Chevrette M.G."/>
            <person name="De Carvalho L.P.S."/>
            <person name="Shen B."/>
        </authorList>
    </citation>
    <scope>NUCLEOTIDE SEQUENCE [LARGE SCALE GENOMIC DNA]</scope>
    <source>
        <strain evidence="5 6">NPDC000155</strain>
    </source>
</reference>
<dbReference type="EMBL" id="JBEPFB010000007">
    <property type="protein sequence ID" value="MER7374655.1"/>
    <property type="molecule type" value="Genomic_DNA"/>
</dbReference>
<comment type="similarity">
    <text evidence="1">Belongs to the ATP-dependent AMP-binding enzyme family.</text>
</comment>
<dbReference type="PANTHER" id="PTHR43201:SF5">
    <property type="entry name" value="MEDIUM-CHAIN ACYL-COA LIGASE ACSF2, MITOCHONDRIAL"/>
    <property type="match status" value="1"/>
</dbReference>
<dbReference type="SUPFAM" id="SSF56801">
    <property type="entry name" value="Acetyl-CoA synthetase-like"/>
    <property type="match status" value="1"/>
</dbReference>
<evidence type="ECO:0000256" key="2">
    <source>
        <dbReference type="ARBA" id="ARBA00022598"/>
    </source>
</evidence>
<gene>
    <name evidence="5" type="ORF">ABT384_18645</name>
</gene>
<dbReference type="InterPro" id="IPR000873">
    <property type="entry name" value="AMP-dep_synth/lig_dom"/>
</dbReference>
<comment type="caution">
    <text evidence="5">The sequence shown here is derived from an EMBL/GenBank/DDBJ whole genome shotgun (WGS) entry which is preliminary data.</text>
</comment>
<dbReference type="Pfam" id="PF13193">
    <property type="entry name" value="AMP-binding_C"/>
    <property type="match status" value="1"/>
</dbReference>
<feature type="domain" description="AMP-binding enzyme C-terminal" evidence="4">
    <location>
        <begin position="410"/>
        <end position="484"/>
    </location>
</feature>
<keyword evidence="6" id="KW-1185">Reference proteome</keyword>
<dbReference type="Gene3D" id="3.30.300.30">
    <property type="match status" value="1"/>
</dbReference>
<proteinExistence type="inferred from homology"/>
<evidence type="ECO:0000259" key="3">
    <source>
        <dbReference type="Pfam" id="PF00501"/>
    </source>
</evidence>
<evidence type="ECO:0000259" key="4">
    <source>
        <dbReference type="Pfam" id="PF13193"/>
    </source>
</evidence>
<dbReference type="PANTHER" id="PTHR43201">
    <property type="entry name" value="ACYL-COA SYNTHETASE"/>
    <property type="match status" value="1"/>
</dbReference>
<dbReference type="Gene3D" id="2.30.38.10">
    <property type="entry name" value="Luciferase, Domain 3"/>
    <property type="match status" value="1"/>
</dbReference>
<dbReference type="Gene3D" id="3.40.50.980">
    <property type="match status" value="2"/>
</dbReference>
<evidence type="ECO:0000313" key="5">
    <source>
        <dbReference type="EMBL" id="MER7374655.1"/>
    </source>
</evidence>
<dbReference type="Proteomes" id="UP001486207">
    <property type="component" value="Unassembled WGS sequence"/>
</dbReference>
<dbReference type="Pfam" id="PF00501">
    <property type="entry name" value="AMP-binding"/>
    <property type="match status" value="1"/>
</dbReference>
<sequence length="503" mass="54575">MNDTAHALSSSRTLWDLLARRAELTPDRPVLLQDERSLSFGALRARAERVAAGLYDMGVRPGTVVAWQLPTRIETALLSFALARLGAVQSPVIPFYRDREVGFALRESKAEFFAVPGTWRGFDHTGMARRLGAKGIFEAYDTLPDGDPAVLPPPPAEGTSVRWIYWTSGTTSDPKGVLHTDRSLIAGGSCLGHALRPTSDDVGSIAFPYAHIGGPDYMVMVLLYGFPAVLFEQFALPEALEGYRRHGVTIAGGSTAFYSMFLAEQRRQAGGGKVVPTLRLLAGGGAPKPPEVYHAVVREMGVQLTHGYGMTEVPMITMGAPDDTAENLATTEGRPPRGMEIRIVAGEVRLRGEAVCQGYLDPAQTAAAFDEEGFLRTGDLGYLTDSGHLVLTGRLKDVIIRKGENISAKEIEDLLHRHPAVGDVAVIGLPDAERGERVCAVVEQPAGAQELTLAALTSHLREEGLSPHKLPEQLELVDALPRNETLRKILKYKLRERYSGTVK</sequence>
<dbReference type="RefSeq" id="WP_190071321.1">
    <property type="nucleotide sequence ID" value="NZ_BNBM01000007.1"/>
</dbReference>
<dbReference type="InterPro" id="IPR025110">
    <property type="entry name" value="AMP-bd_C"/>
</dbReference>
<keyword evidence="2" id="KW-0436">Ligase</keyword>
<dbReference type="InterPro" id="IPR045851">
    <property type="entry name" value="AMP-bd_C_sf"/>
</dbReference>
<accession>A0ABV1XT57</accession>
<dbReference type="InterPro" id="IPR020845">
    <property type="entry name" value="AMP-binding_CS"/>
</dbReference>
<evidence type="ECO:0000313" key="6">
    <source>
        <dbReference type="Proteomes" id="UP001486207"/>
    </source>
</evidence>
<evidence type="ECO:0000256" key="1">
    <source>
        <dbReference type="ARBA" id="ARBA00006432"/>
    </source>
</evidence>
<protein>
    <submittedName>
        <fullName evidence="5">AMP-binding protein</fullName>
    </submittedName>
</protein>
<dbReference type="PROSITE" id="PS00455">
    <property type="entry name" value="AMP_BINDING"/>
    <property type="match status" value="1"/>
</dbReference>
<name>A0ABV1XT57_9ACTN</name>
<feature type="domain" description="AMP-dependent synthetase/ligase" evidence="3">
    <location>
        <begin position="19"/>
        <end position="360"/>
    </location>
</feature>